<proteinExistence type="predicted"/>
<accession>D4VDD8</accession>
<evidence type="ECO:0000313" key="1">
    <source>
        <dbReference type="EMBL" id="EFG16130.1"/>
    </source>
</evidence>
<dbReference type="EMBL" id="ADKO01000110">
    <property type="protein sequence ID" value="EFG16130.1"/>
    <property type="molecule type" value="Genomic_DNA"/>
</dbReference>
<sequence>MIRYRKEGMYHNFLVIKKDDVNIEGILNAILHYHPSVSVR</sequence>
<protein>
    <submittedName>
        <fullName evidence="1">Uncharacterized protein</fullName>
    </submittedName>
</protein>
<evidence type="ECO:0000313" key="2">
    <source>
        <dbReference type="Proteomes" id="UP000004563"/>
    </source>
</evidence>
<gene>
    <name evidence="1" type="ORF">CUU_1382</name>
</gene>
<organism evidence="1 2">
    <name type="scientific">Phocaeicola vulgatus PC510</name>
    <dbReference type="NCBI Taxonomy" id="702446"/>
    <lineage>
        <taxon>Bacteria</taxon>
        <taxon>Pseudomonadati</taxon>
        <taxon>Bacteroidota</taxon>
        <taxon>Bacteroidia</taxon>
        <taxon>Bacteroidales</taxon>
        <taxon>Bacteroidaceae</taxon>
        <taxon>Phocaeicola</taxon>
    </lineage>
</organism>
<dbReference type="AlphaFoldDB" id="D4VDD8"/>
<reference evidence="1 2" key="1">
    <citation type="journal article" date="2011" name="J. Bacteriol.">
        <title>Draft genome sequence of Bacteroides vulgatus PC510, a strain isolated from human feces.</title>
        <authorList>
            <person name="Cuiv P.O."/>
            <person name="Klaassens E.S."/>
            <person name="Durkin A.S."/>
            <person name="Harkins D.M."/>
            <person name="Foster L."/>
            <person name="McCorrison J."/>
            <person name="Torralba M."/>
            <person name="Nelson K.E."/>
            <person name="Morrison M."/>
        </authorList>
    </citation>
    <scope>NUCLEOTIDE SEQUENCE [LARGE SCALE GENOMIC DNA]</scope>
    <source>
        <strain evidence="1 2">PC510</strain>
    </source>
</reference>
<comment type="caution">
    <text evidence="1">The sequence shown here is derived from an EMBL/GenBank/DDBJ whole genome shotgun (WGS) entry which is preliminary data.</text>
</comment>
<dbReference type="Proteomes" id="UP000004563">
    <property type="component" value="Unassembled WGS sequence"/>
</dbReference>
<name>D4VDD8_PHOVU</name>